<feature type="transmembrane region" description="Helical" evidence="6">
    <location>
        <begin position="292"/>
        <end position="311"/>
    </location>
</feature>
<evidence type="ECO:0000256" key="5">
    <source>
        <dbReference type="SAM" id="MobiDB-lite"/>
    </source>
</evidence>
<feature type="transmembrane region" description="Helical" evidence="6">
    <location>
        <begin position="29"/>
        <end position="49"/>
    </location>
</feature>
<comment type="caution">
    <text evidence="8">The sequence shown here is derived from an EMBL/GenBank/DDBJ whole genome shotgun (WGS) entry which is preliminary data.</text>
</comment>
<keyword evidence="2 6" id="KW-0812">Transmembrane</keyword>
<reference evidence="8 9" key="1">
    <citation type="submission" date="2019-12" db="EMBL/GenBank/DDBJ databases">
        <authorList>
            <person name="Li J."/>
            <person name="Shi Y."/>
            <person name="Xu G."/>
            <person name="Xiao D."/>
            <person name="Ran X."/>
        </authorList>
    </citation>
    <scope>NUCLEOTIDE SEQUENCE [LARGE SCALE GENOMIC DNA]</scope>
    <source>
        <strain evidence="8 9">JCM 15915</strain>
    </source>
</reference>
<dbReference type="AlphaFoldDB" id="A0A7K1LHP6"/>
<organism evidence="8 9">
    <name type="scientific">Rothia koreensis</name>
    <dbReference type="NCBI Taxonomy" id="592378"/>
    <lineage>
        <taxon>Bacteria</taxon>
        <taxon>Bacillati</taxon>
        <taxon>Actinomycetota</taxon>
        <taxon>Actinomycetes</taxon>
        <taxon>Micrococcales</taxon>
        <taxon>Micrococcaceae</taxon>
        <taxon>Rothia</taxon>
    </lineage>
</organism>
<keyword evidence="9" id="KW-1185">Reference proteome</keyword>
<feature type="domain" description="ABC-2 type transporter transmembrane" evidence="7">
    <location>
        <begin position="34"/>
        <end position="364"/>
    </location>
</feature>
<keyword evidence="4 6" id="KW-0472">Membrane</keyword>
<dbReference type="GO" id="GO:0016020">
    <property type="term" value="C:membrane"/>
    <property type="evidence" value="ECO:0007669"/>
    <property type="project" value="UniProtKB-SubCell"/>
</dbReference>
<feature type="transmembrane region" description="Helical" evidence="6">
    <location>
        <begin position="231"/>
        <end position="255"/>
    </location>
</feature>
<evidence type="ECO:0000256" key="6">
    <source>
        <dbReference type="SAM" id="Phobius"/>
    </source>
</evidence>
<comment type="subcellular location">
    <subcellularLocation>
        <location evidence="1">Membrane</location>
        <topology evidence="1">Multi-pass membrane protein</topology>
    </subcellularLocation>
</comment>
<evidence type="ECO:0000256" key="1">
    <source>
        <dbReference type="ARBA" id="ARBA00004141"/>
    </source>
</evidence>
<dbReference type="InterPro" id="IPR013525">
    <property type="entry name" value="ABC2_TM"/>
</dbReference>
<feature type="compositionally biased region" description="Basic and acidic residues" evidence="5">
    <location>
        <begin position="373"/>
        <end position="385"/>
    </location>
</feature>
<evidence type="ECO:0000259" key="7">
    <source>
        <dbReference type="Pfam" id="PF12698"/>
    </source>
</evidence>
<feature type="transmembrane region" description="Helical" evidence="6">
    <location>
        <begin position="202"/>
        <end position="224"/>
    </location>
</feature>
<evidence type="ECO:0000256" key="2">
    <source>
        <dbReference type="ARBA" id="ARBA00022692"/>
    </source>
</evidence>
<evidence type="ECO:0000256" key="4">
    <source>
        <dbReference type="ARBA" id="ARBA00023136"/>
    </source>
</evidence>
<keyword evidence="3 6" id="KW-1133">Transmembrane helix</keyword>
<dbReference type="EMBL" id="WOGT01000002">
    <property type="protein sequence ID" value="MUN54472.1"/>
    <property type="molecule type" value="Genomic_DNA"/>
</dbReference>
<dbReference type="Pfam" id="PF12698">
    <property type="entry name" value="ABC2_membrane_3"/>
    <property type="match status" value="1"/>
</dbReference>
<dbReference type="Proteomes" id="UP000462152">
    <property type="component" value="Unassembled WGS sequence"/>
</dbReference>
<evidence type="ECO:0000313" key="9">
    <source>
        <dbReference type="Proteomes" id="UP000462152"/>
    </source>
</evidence>
<feature type="region of interest" description="Disordered" evidence="5">
    <location>
        <begin position="373"/>
        <end position="414"/>
    </location>
</feature>
<sequence length="414" mass="43605">MSVQDSRRADAESATTTANEHVGSHLGKVFGVSVLAALIVTVFVLAFTWPTKTSEAHNMPVSVAGPKKAVDQFEDKINEKSGDTFDFVSADSRDDAVDQIKHRETYGAVILAEQPGTPEVLTAPASNSTATQVMSGIADQLTQQIKGQITGQVEQMKAASGGQLKPEQAQKALAMQEKAADTKVAETEVVPLSDDDSNGSGLAVAAFPLVLGGMLGGVMITFLVKGVWRRLIAAVAYGAAAGLSLTLILHTWFGFVQGNFGLVWLAFGLSAMATATFILGCTAILGAPGIGIGAVVTMLLGNPLSGAQVPWQFMVEPWGRIGQYMVPGASNTLLRSLSYFPDAPMAQQWWTLVVWVAVGVALTAFGHFRHNRINDEPEESHDADGRQLGGESAGDAGNHPAPRHRRGGSEVAAD</sequence>
<evidence type="ECO:0000256" key="3">
    <source>
        <dbReference type="ARBA" id="ARBA00022989"/>
    </source>
</evidence>
<feature type="transmembrane region" description="Helical" evidence="6">
    <location>
        <begin position="261"/>
        <end position="285"/>
    </location>
</feature>
<dbReference type="RefSeq" id="WP_129315200.1">
    <property type="nucleotide sequence ID" value="NZ_NOIQ01000004.1"/>
</dbReference>
<name>A0A7K1LHP6_9MICC</name>
<feature type="transmembrane region" description="Helical" evidence="6">
    <location>
        <begin position="349"/>
        <end position="368"/>
    </location>
</feature>
<protein>
    <submittedName>
        <fullName evidence="8">ABC transporter permease</fullName>
    </submittedName>
</protein>
<evidence type="ECO:0000313" key="8">
    <source>
        <dbReference type="EMBL" id="MUN54472.1"/>
    </source>
</evidence>
<proteinExistence type="predicted"/>
<dbReference type="GO" id="GO:0140359">
    <property type="term" value="F:ABC-type transporter activity"/>
    <property type="evidence" value="ECO:0007669"/>
    <property type="project" value="InterPro"/>
</dbReference>
<dbReference type="OrthoDB" id="2151407at2"/>
<accession>A0A7K1LHP6</accession>
<gene>
    <name evidence="8" type="ORF">GMA10_04475</name>
</gene>